<dbReference type="Pfam" id="PF19407">
    <property type="entry name" value="DUF5979"/>
    <property type="match status" value="2"/>
</dbReference>
<keyword evidence="2" id="KW-1133">Transmembrane helix</keyword>
<evidence type="ECO:0000313" key="5">
    <source>
        <dbReference type="Proteomes" id="UP000693892"/>
    </source>
</evidence>
<keyword evidence="2" id="KW-0472">Membrane</keyword>
<gene>
    <name evidence="4" type="ORF">LEUCIP111803_00993</name>
</gene>
<feature type="domain" description="DUF5979" evidence="3">
    <location>
        <begin position="1905"/>
        <end position="2025"/>
    </location>
</feature>
<dbReference type="RefSeq" id="WP_218114622.1">
    <property type="nucleotide sequence ID" value="NZ_CAJVAP010000009.1"/>
</dbReference>
<dbReference type="EMBL" id="CAJVAP010000009">
    <property type="protein sequence ID" value="CAG7607140.1"/>
    <property type="molecule type" value="Genomic_DNA"/>
</dbReference>
<feature type="transmembrane region" description="Helical" evidence="2">
    <location>
        <begin position="2165"/>
        <end position="2186"/>
    </location>
</feature>
<comment type="caution">
    <text evidence="4">The sequence shown here is derived from an EMBL/GenBank/DDBJ whole genome shotgun (WGS) entry which is preliminary data.</text>
</comment>
<dbReference type="InterPro" id="IPR046022">
    <property type="entry name" value="DUF5979"/>
</dbReference>
<protein>
    <recommendedName>
        <fullName evidence="3">DUF5979 domain-containing protein</fullName>
    </recommendedName>
</protein>
<feature type="region of interest" description="Disordered" evidence="1">
    <location>
        <begin position="1056"/>
        <end position="1075"/>
    </location>
</feature>
<feature type="domain" description="DUF5979" evidence="3">
    <location>
        <begin position="2030"/>
        <end position="2126"/>
    </location>
</feature>
<reference evidence="4" key="1">
    <citation type="submission" date="2021-06" db="EMBL/GenBank/DDBJ databases">
        <authorList>
            <person name="Criscuolo A."/>
        </authorList>
    </citation>
    <scope>NUCLEOTIDE SEQUENCE</scope>
    <source>
        <strain evidence="4">CIP111803</strain>
    </source>
</reference>
<proteinExistence type="predicted"/>
<accession>A0A916JX07</accession>
<sequence>MGNNRHIVGMRSVRGAHRAFGRAIVRTVAGALSVLLVGSAMALGAGVAPVRAMEGATLQLVKKVDGQKERLDLSPGDTVEYRIDFSVEDEDADSPVTIVDRLPAEFAGWRISNLTATVGGSTTGVTLELPGVVDPGPASPSPAEGTLGADAGDLTITVGVALPVQAGEGNASGLGMSTGKQGVLRYRLTVPEGISPLDPALDRPLVNTATFSAKSGAQDLSTEDTATISIEVPIEADVEPRKTWAPAGQDFQPGRSSQLVIGAVQASNVDASRLSLQDPADPALAPDGATALHADNPFNYVDFAGFASPSDPTTNLPAGATAAAVQVYRLADGAWNWADWDAAIPNDRIAGVRTSYTGAIPPGTEASQGFAVEQRATHRSTGESLSAGYEIENDVRATVEVADHPAVSKETEAPFAVGAERIEVDAQKRFYALPDGDETANLTGITAGDSVGVVLRAINREAPRSTVLDRLIVKEPGAGSDARFFGADLVFDGFGDDTSAIWPTGATQAEVTWEHPGGPTTVAVPEGDPLPAAPAGATGFEIAFTGAIEPGAYSEIRYELRSNPAETFVPAGGTAGPFVNAIDVVGERAGLDPDDAGASATVSYVAPRIDVEIDKRVGPGTVLPGQTVIVQLDTEVSTAGGRTKPTRIVVEDVMPEAPAGAGTFWDAFDAKQILPPISRPTNGGEQATLTIERRGASGAWHVLATDPDENAAIDVPTGTTGLRFVYENTAGLSQATYVKPNISFTARTHTRTAGEPTSGTFDSPVRYENTATATGTGELDSRVVTGSDEDRIDVGIRGTEGGTGPGPGGVWAAKQWAHDYLTSQSGATSSTVQSWAVARDGYRTVELQDPASPSATGAGTVFEAFDLTHIRPIGYEAPAGSGTIDPLLRWDTVAAVELWDGTSWNPVSPPAGGWMGANGFVGHELTASQRASALGVRLVVEENTAARQAAHDPQDPDLTAPEPGSGVTASADTRSFRLDWQLRDTARTADGSLKWVKETGTAFNCGAAADGCVDNTFGVVAHPETGEPVRAGGNDTIQLVDGTTNVGLGKLVRPLPTSGSTPSADSIGLVAPNPGELEQADYPRARYTLTARNSSTQPQGSRGAMKLGKIRVTDTSTACGATCPLPASTLDFASSPFAGRDFANEVASIDGNHFDEFDLTGVGFGTLPGYIDAAESTVELWLYDGTPSGTTRVFTLQQAISEAEAFVDALPNAIGIAVTYSGTDPGLNGNRILVGDDLVMHLDVRLRATERLSGRPVQGGESGSAVNVPNTALARGWDAVVDPSTQPTDTDGANIELTQARVRVGLEKSISVDHGDSSDRTILETDPQAPVNVRLTADPDGSTAPLDTLRIEDRTASFWDRFAFVSFGTPTHPTDADSARLEVIVDGDWEVFADYTGDLDEIRGVRATFSRTTGNGLFPQGATSWNASWGTATLPFTVVLRDDAAVDWSDDQEENLATAFAENEEYGEAEAEDDDRVVFSPGTNAIEVIKRAPNDTGDHRIDPLVSLPWRLVFTNTGTGYLPVTKVTDALPAALDWDGEQPTVNVTPGDSGSGLGEDPSIELSADGRNLVFAWPAGQRMHPGERVEVELGLILQPVGAGQRATNGLIVETGVPLDTCTQPRTHGQDPQAPTAENLCTNNNFVEPEAGTVIGARKTVNGEPAETLGEHLVSGALDVRTDEECAAGNFLPIGSDYTRNPCASYTAVGATDTWKLENMNVGTNALSRMTIVDMLPNPGDKMLAGGAARTSTFRPVLVDPSAIRLTGLPDGAVYTVEVTTNPAACVGAGSGSLWLADPECSDTTANPANIWTLLDDYTGEIRDIVGLRFKVDMTANALPPAGSVVVEFETVNRVIDQSDAGLQPTLEQFAERQFAWNQNGLIAWDTAGNRVNLPKAPQRAGVTVKTGSLVVTKQVQGEGADNAPDEFPVELVCTVPSGAADPARVPLDMGEHATLSVPKNGSVTVDGIPVGADCTARETGEVGAHGEVGRSIETAPGVAPATDGLSADIRIRVLPGDAATELKLSNTYTLGELVIEKSLASGDEHELDPELAKKSFEFELVCPVAGTGEDVRRVFSLRAGERHGEAGLPVGAVCTLTETGTGGAAETTITVGGDETDGTSRDDISIAESGGHVLVTNLFPGVLSENEEDHDDSGIDSDDLERTGAQDGLLLAATGLALLALGTIAVGAALSRRSRATGTSGS</sequence>
<evidence type="ECO:0000256" key="1">
    <source>
        <dbReference type="SAM" id="MobiDB-lite"/>
    </source>
</evidence>
<feature type="region of interest" description="Disordered" evidence="1">
    <location>
        <begin position="945"/>
        <end position="972"/>
    </location>
</feature>
<organism evidence="4 5">
    <name type="scientific">Leucobacter soli</name>
    <dbReference type="NCBI Taxonomy" id="2812850"/>
    <lineage>
        <taxon>Bacteria</taxon>
        <taxon>Bacillati</taxon>
        <taxon>Actinomycetota</taxon>
        <taxon>Actinomycetes</taxon>
        <taxon>Micrococcales</taxon>
        <taxon>Microbacteriaceae</taxon>
        <taxon>Leucobacter</taxon>
    </lineage>
</organism>
<name>A0A916JX07_9MICO</name>
<keyword evidence="5" id="KW-1185">Reference proteome</keyword>
<evidence type="ECO:0000313" key="4">
    <source>
        <dbReference type="EMBL" id="CAG7607140.1"/>
    </source>
</evidence>
<evidence type="ECO:0000256" key="2">
    <source>
        <dbReference type="SAM" id="Phobius"/>
    </source>
</evidence>
<dbReference type="Proteomes" id="UP000693892">
    <property type="component" value="Unassembled WGS sequence"/>
</dbReference>
<evidence type="ECO:0000259" key="3">
    <source>
        <dbReference type="Pfam" id="PF19407"/>
    </source>
</evidence>
<keyword evidence="2" id="KW-0812">Transmembrane</keyword>